<dbReference type="OrthoDB" id="5176214at2"/>
<dbReference type="Gene3D" id="1.10.1040.10">
    <property type="entry name" value="N-(1-d-carboxylethyl)-l-norvaline Dehydrogenase, domain 2"/>
    <property type="match status" value="1"/>
</dbReference>
<dbReference type="EMBL" id="QDGZ01000002">
    <property type="protein sequence ID" value="PVG83997.1"/>
    <property type="molecule type" value="Genomic_DNA"/>
</dbReference>
<dbReference type="InterPro" id="IPR051265">
    <property type="entry name" value="HIBADH-related_NP60_sf"/>
</dbReference>
<dbReference type="Gene3D" id="3.40.50.720">
    <property type="entry name" value="NAD(P)-binding Rossmann-like Domain"/>
    <property type="match status" value="1"/>
</dbReference>
<evidence type="ECO:0000256" key="3">
    <source>
        <dbReference type="ARBA" id="ARBA00023027"/>
    </source>
</evidence>
<evidence type="ECO:0000256" key="1">
    <source>
        <dbReference type="ARBA" id="ARBA00009080"/>
    </source>
</evidence>
<reference evidence="7 8" key="1">
    <citation type="submission" date="2018-04" db="EMBL/GenBank/DDBJ databases">
        <title>Genome of Nocardioides gansuensis WSJ-1.</title>
        <authorList>
            <person name="Wu S."/>
            <person name="Wang G."/>
        </authorList>
    </citation>
    <scope>NUCLEOTIDE SEQUENCE [LARGE SCALE GENOMIC DNA]</scope>
    <source>
        <strain evidence="7 8">WSJ-1</strain>
    </source>
</reference>
<dbReference type="InterPro" id="IPR029154">
    <property type="entry name" value="HIBADH-like_NADP-bd"/>
</dbReference>
<sequence>MTLRVAVVGTGRMGSAMVGRVTGGGFPVVVHNRSRDKAEVVAERHGCEVADTARDAVAGADVVLVSLPDDAAAHAAYGGDAGIVAGLARGAVVTDTSTIAPATVRRLATDVAHAGATLLDTPVSGSVSTVEAGQLTVMAGGDPSALDRARPVLETMASSIVHCGPQGSGAALKLAVNTIVHALDIALSEALVLAEKAGLDRETAYDVFAHSAVGAPFVHYKRAAFLSPGVTPVAFALDLVAKDLELAAALASEVGARTPQLERNREVVADAVSTGLGGADLSAVAEYLRR</sequence>
<keyword evidence="8" id="KW-1185">Reference proteome</keyword>
<dbReference type="Proteomes" id="UP000246018">
    <property type="component" value="Unassembled WGS sequence"/>
</dbReference>
<dbReference type="PANTHER" id="PTHR43580:SF2">
    <property type="entry name" value="CYTOKINE-LIKE NUCLEAR FACTOR N-PAC"/>
    <property type="match status" value="1"/>
</dbReference>
<evidence type="ECO:0000259" key="5">
    <source>
        <dbReference type="Pfam" id="PF03446"/>
    </source>
</evidence>
<accession>A0A2T8FE63</accession>
<dbReference type="PANTHER" id="PTHR43580">
    <property type="entry name" value="OXIDOREDUCTASE GLYR1-RELATED"/>
    <property type="match status" value="1"/>
</dbReference>
<dbReference type="SUPFAM" id="SSF48179">
    <property type="entry name" value="6-phosphogluconate dehydrogenase C-terminal domain-like"/>
    <property type="match status" value="1"/>
</dbReference>
<dbReference type="SUPFAM" id="SSF51735">
    <property type="entry name" value="NAD(P)-binding Rossmann-fold domains"/>
    <property type="match status" value="1"/>
</dbReference>
<dbReference type="InterPro" id="IPR015815">
    <property type="entry name" value="HIBADH-related"/>
</dbReference>
<evidence type="ECO:0000313" key="7">
    <source>
        <dbReference type="EMBL" id="PVG83997.1"/>
    </source>
</evidence>
<proteinExistence type="inferred from homology"/>
<dbReference type="GO" id="GO:0050661">
    <property type="term" value="F:NADP binding"/>
    <property type="evidence" value="ECO:0007669"/>
    <property type="project" value="InterPro"/>
</dbReference>
<dbReference type="GO" id="GO:0016491">
    <property type="term" value="F:oxidoreductase activity"/>
    <property type="evidence" value="ECO:0007669"/>
    <property type="project" value="UniProtKB-KW"/>
</dbReference>
<dbReference type="Pfam" id="PF03446">
    <property type="entry name" value="NAD_binding_2"/>
    <property type="match status" value="1"/>
</dbReference>
<name>A0A2T8FE63_9ACTN</name>
<protein>
    <submittedName>
        <fullName evidence="7">NAD(P)-dependent oxidoreductase</fullName>
    </submittedName>
</protein>
<feature type="active site" evidence="4">
    <location>
        <position position="173"/>
    </location>
</feature>
<feature type="domain" description="6-phosphogluconate dehydrogenase NADP-binding" evidence="5">
    <location>
        <begin position="4"/>
        <end position="164"/>
    </location>
</feature>
<evidence type="ECO:0000256" key="4">
    <source>
        <dbReference type="PIRSR" id="PIRSR000103-1"/>
    </source>
</evidence>
<dbReference type="InterPro" id="IPR006115">
    <property type="entry name" value="6PGDH_NADP-bd"/>
</dbReference>
<dbReference type="PIRSF" id="PIRSF000103">
    <property type="entry name" value="HIBADH"/>
    <property type="match status" value="1"/>
</dbReference>
<dbReference type="InterPro" id="IPR036291">
    <property type="entry name" value="NAD(P)-bd_dom_sf"/>
</dbReference>
<evidence type="ECO:0000313" key="8">
    <source>
        <dbReference type="Proteomes" id="UP000246018"/>
    </source>
</evidence>
<feature type="domain" description="3-hydroxyisobutyrate dehydrogenase-like NAD-binding" evidence="6">
    <location>
        <begin position="167"/>
        <end position="287"/>
    </location>
</feature>
<dbReference type="InterPro" id="IPR008927">
    <property type="entry name" value="6-PGluconate_DH-like_C_sf"/>
</dbReference>
<gene>
    <name evidence="7" type="ORF">DDE18_06895</name>
</gene>
<comment type="caution">
    <text evidence="7">The sequence shown here is derived from an EMBL/GenBank/DDBJ whole genome shotgun (WGS) entry which is preliminary data.</text>
</comment>
<evidence type="ECO:0000259" key="6">
    <source>
        <dbReference type="Pfam" id="PF14833"/>
    </source>
</evidence>
<evidence type="ECO:0000256" key="2">
    <source>
        <dbReference type="ARBA" id="ARBA00023002"/>
    </source>
</evidence>
<dbReference type="RefSeq" id="WP_116571471.1">
    <property type="nucleotide sequence ID" value="NZ_QDGZ01000002.1"/>
</dbReference>
<dbReference type="Pfam" id="PF14833">
    <property type="entry name" value="NAD_binding_11"/>
    <property type="match status" value="1"/>
</dbReference>
<keyword evidence="3" id="KW-0520">NAD</keyword>
<organism evidence="7 8">
    <name type="scientific">Nocardioides gansuensis</name>
    <dbReference type="NCBI Taxonomy" id="2138300"/>
    <lineage>
        <taxon>Bacteria</taxon>
        <taxon>Bacillati</taxon>
        <taxon>Actinomycetota</taxon>
        <taxon>Actinomycetes</taxon>
        <taxon>Propionibacteriales</taxon>
        <taxon>Nocardioidaceae</taxon>
        <taxon>Nocardioides</taxon>
    </lineage>
</organism>
<comment type="similarity">
    <text evidence="1">Belongs to the HIBADH-related family.</text>
</comment>
<dbReference type="GO" id="GO:0051287">
    <property type="term" value="F:NAD binding"/>
    <property type="evidence" value="ECO:0007669"/>
    <property type="project" value="InterPro"/>
</dbReference>
<dbReference type="AlphaFoldDB" id="A0A2T8FE63"/>
<keyword evidence="2" id="KW-0560">Oxidoreductase</keyword>
<dbReference type="InterPro" id="IPR013328">
    <property type="entry name" value="6PGD_dom2"/>
</dbReference>